<keyword evidence="14 19" id="KW-0472">Membrane</keyword>
<keyword evidence="15" id="KW-0968">Cytoplasmic vesicle</keyword>
<dbReference type="CTD" id="20216376"/>
<keyword evidence="22" id="KW-1185">Reference proteome</keyword>
<dbReference type="InParanoid" id="T1G5M9"/>
<evidence type="ECO:0000256" key="3">
    <source>
        <dbReference type="ARBA" id="ARBA00004234"/>
    </source>
</evidence>
<evidence type="ECO:0000256" key="5">
    <source>
        <dbReference type="ARBA" id="ARBA00004419"/>
    </source>
</evidence>
<comment type="subcellular location">
    <subcellularLocation>
        <location evidence="5">Cytoplasmic vesicle</location>
        <location evidence="5">Autophagosome</location>
    </subcellularLocation>
    <subcellularLocation>
        <location evidence="3">Cytoplasmic vesicle</location>
        <location evidence="3">Secretory vesicle</location>
        <location evidence="3">Synaptic vesicle</location>
    </subcellularLocation>
    <subcellularLocation>
        <location evidence="4">Early endosome</location>
    </subcellularLocation>
    <subcellularLocation>
        <location evidence="6">Golgi apparatus</location>
        <location evidence="6">trans-Golgi network</location>
    </subcellularLocation>
    <subcellularLocation>
        <location evidence="7">Late endosome</location>
    </subcellularLocation>
    <subcellularLocation>
        <location evidence="1">Membrane</location>
        <topology evidence="1">Multi-pass membrane protein</topology>
    </subcellularLocation>
    <subcellularLocation>
        <location evidence="2">Recycling endosome</location>
    </subcellularLocation>
</comment>
<feature type="region of interest" description="Disordered" evidence="18">
    <location>
        <begin position="1"/>
        <end position="28"/>
    </location>
</feature>
<dbReference type="eggNOG" id="KOG4753">
    <property type="taxonomic scope" value="Eukaryota"/>
</dbReference>
<evidence type="ECO:0000313" key="21">
    <source>
        <dbReference type="EnsemblMetazoa" id="HelroP84739"/>
    </source>
</evidence>
<protein>
    <recommendedName>
        <fullName evidence="17">Transmembrane protein 230</fullName>
    </recommendedName>
</protein>
<evidence type="ECO:0000256" key="15">
    <source>
        <dbReference type="ARBA" id="ARBA00023329"/>
    </source>
</evidence>
<evidence type="ECO:0000256" key="10">
    <source>
        <dbReference type="ARBA" id="ARBA00022753"/>
    </source>
</evidence>
<evidence type="ECO:0000256" key="16">
    <source>
        <dbReference type="ARBA" id="ARBA00024003"/>
    </source>
</evidence>
<feature type="transmembrane region" description="Helical" evidence="19">
    <location>
        <begin position="42"/>
        <end position="64"/>
    </location>
</feature>
<accession>T1G5M9</accession>
<evidence type="ECO:0000256" key="8">
    <source>
        <dbReference type="ARBA" id="ARBA00007743"/>
    </source>
</evidence>
<dbReference type="STRING" id="6412.T1G5M9"/>
<evidence type="ECO:0000256" key="13">
    <source>
        <dbReference type="ARBA" id="ARBA00023034"/>
    </source>
</evidence>
<evidence type="ECO:0000313" key="22">
    <source>
        <dbReference type="Proteomes" id="UP000015101"/>
    </source>
</evidence>
<keyword evidence="9 19" id="KW-0812">Transmembrane</keyword>
<dbReference type="HOGENOM" id="CLU_126638_1_0_1"/>
<evidence type="ECO:0000256" key="7">
    <source>
        <dbReference type="ARBA" id="ARBA00004603"/>
    </source>
</evidence>
<evidence type="ECO:0000256" key="6">
    <source>
        <dbReference type="ARBA" id="ARBA00004601"/>
    </source>
</evidence>
<organism evidence="21 22">
    <name type="scientific">Helobdella robusta</name>
    <name type="common">Californian leech</name>
    <dbReference type="NCBI Taxonomy" id="6412"/>
    <lineage>
        <taxon>Eukaryota</taxon>
        <taxon>Metazoa</taxon>
        <taxon>Spiralia</taxon>
        <taxon>Lophotrochozoa</taxon>
        <taxon>Annelida</taxon>
        <taxon>Clitellata</taxon>
        <taxon>Hirudinea</taxon>
        <taxon>Rhynchobdellida</taxon>
        <taxon>Glossiphoniidae</taxon>
        <taxon>Helobdella</taxon>
    </lineage>
</organism>
<feature type="transmembrane region" description="Helical" evidence="19">
    <location>
        <begin position="76"/>
        <end position="98"/>
    </location>
</feature>
<dbReference type="InterPro" id="IPR044234">
    <property type="entry name" value="TMEM230"/>
</dbReference>
<dbReference type="GO" id="GO:0005776">
    <property type="term" value="C:autophagosome"/>
    <property type="evidence" value="ECO:0007669"/>
    <property type="project" value="UniProtKB-SubCell"/>
</dbReference>
<dbReference type="EnsemblMetazoa" id="HelroT84739">
    <property type="protein sequence ID" value="HelroP84739"/>
    <property type="gene ID" value="HelroG84739"/>
</dbReference>
<dbReference type="RefSeq" id="XP_009023548.1">
    <property type="nucleotide sequence ID" value="XM_009025300.1"/>
</dbReference>
<reference evidence="22" key="1">
    <citation type="submission" date="2012-12" db="EMBL/GenBank/DDBJ databases">
        <authorList>
            <person name="Hellsten U."/>
            <person name="Grimwood J."/>
            <person name="Chapman J.A."/>
            <person name="Shapiro H."/>
            <person name="Aerts A."/>
            <person name="Otillar R.P."/>
            <person name="Terry A.Y."/>
            <person name="Boore J.L."/>
            <person name="Simakov O."/>
            <person name="Marletaz F."/>
            <person name="Cho S.-J."/>
            <person name="Edsinger-Gonzales E."/>
            <person name="Havlak P."/>
            <person name="Kuo D.-H."/>
            <person name="Larsson T."/>
            <person name="Lv J."/>
            <person name="Arendt D."/>
            <person name="Savage R."/>
            <person name="Osoegawa K."/>
            <person name="de Jong P."/>
            <person name="Lindberg D.R."/>
            <person name="Seaver E.C."/>
            <person name="Weisblat D.A."/>
            <person name="Putnam N.H."/>
            <person name="Grigoriev I.V."/>
            <person name="Rokhsar D.S."/>
        </authorList>
    </citation>
    <scope>NUCLEOTIDE SEQUENCE</scope>
</reference>
<evidence type="ECO:0000256" key="12">
    <source>
        <dbReference type="ARBA" id="ARBA00023018"/>
    </source>
</evidence>
<dbReference type="EMBL" id="KB097182">
    <property type="protein sequence ID" value="ESN98237.1"/>
    <property type="molecule type" value="Genomic_DNA"/>
</dbReference>
<evidence type="ECO:0000256" key="18">
    <source>
        <dbReference type="SAM" id="MobiDB-lite"/>
    </source>
</evidence>
<comment type="similarity">
    <text evidence="8">Belongs to the TMEM134/TMEM230 family.</text>
</comment>
<evidence type="ECO:0000256" key="11">
    <source>
        <dbReference type="ARBA" id="ARBA00022989"/>
    </source>
</evidence>
<keyword evidence="10" id="KW-0967">Endosome</keyword>
<dbReference type="PANTHER" id="PTHR15664">
    <property type="entry name" value="C20ORF30 PROTEIN"/>
    <property type="match status" value="1"/>
</dbReference>
<evidence type="ECO:0000256" key="9">
    <source>
        <dbReference type="ARBA" id="ARBA00022692"/>
    </source>
</evidence>
<keyword evidence="11 19" id="KW-1133">Transmembrane helix</keyword>
<evidence type="ECO:0000256" key="17">
    <source>
        <dbReference type="ARBA" id="ARBA00024088"/>
    </source>
</evidence>
<name>T1G5M9_HELRO</name>
<dbReference type="Proteomes" id="UP000015101">
    <property type="component" value="Unassembled WGS sequence"/>
</dbReference>
<keyword evidence="13" id="KW-0333">Golgi apparatus</keyword>
<dbReference type="GO" id="GO:0016020">
    <property type="term" value="C:membrane"/>
    <property type="evidence" value="ECO:0007669"/>
    <property type="project" value="UniProtKB-SubCell"/>
</dbReference>
<dbReference type="GO" id="GO:0012505">
    <property type="term" value="C:endomembrane system"/>
    <property type="evidence" value="ECO:0000318"/>
    <property type="project" value="GO_Central"/>
</dbReference>
<dbReference type="InterPro" id="IPR008590">
    <property type="entry name" value="TMEM_230/134"/>
</dbReference>
<dbReference type="GO" id="GO:0008021">
    <property type="term" value="C:synaptic vesicle"/>
    <property type="evidence" value="ECO:0007669"/>
    <property type="project" value="UniProtKB-SubCell"/>
</dbReference>
<dbReference type="GO" id="GO:0005794">
    <property type="term" value="C:Golgi apparatus"/>
    <property type="evidence" value="ECO:0007669"/>
    <property type="project" value="UniProtKB-SubCell"/>
</dbReference>
<dbReference type="EMBL" id="AMQM01005941">
    <property type="status" value="NOT_ANNOTATED_CDS"/>
    <property type="molecule type" value="Genomic_DNA"/>
</dbReference>
<evidence type="ECO:0000256" key="2">
    <source>
        <dbReference type="ARBA" id="ARBA00004172"/>
    </source>
</evidence>
<dbReference type="GO" id="GO:0005769">
    <property type="term" value="C:early endosome"/>
    <property type="evidence" value="ECO:0007669"/>
    <property type="project" value="UniProtKB-SubCell"/>
</dbReference>
<proteinExistence type="inferred from homology"/>
<dbReference type="FunCoup" id="T1G5M9">
    <property type="interactions" value="573"/>
</dbReference>
<dbReference type="PANTHER" id="PTHR15664:SF6">
    <property type="entry name" value="TRANSMEMBRANE PROTEIN 230"/>
    <property type="match status" value="1"/>
</dbReference>
<keyword evidence="12" id="KW-0770">Synapse</keyword>
<dbReference type="GO" id="GO:0055037">
    <property type="term" value="C:recycling endosome"/>
    <property type="evidence" value="ECO:0007669"/>
    <property type="project" value="UniProtKB-SubCell"/>
</dbReference>
<dbReference type="OMA" id="AYYAYYK"/>
<dbReference type="GeneID" id="20216376"/>
<dbReference type="AlphaFoldDB" id="T1G5M9"/>
<evidence type="ECO:0000313" key="20">
    <source>
        <dbReference type="EMBL" id="ESN98237.1"/>
    </source>
</evidence>
<feature type="compositionally biased region" description="Basic and acidic residues" evidence="18">
    <location>
        <begin position="1"/>
        <end position="13"/>
    </location>
</feature>
<evidence type="ECO:0000256" key="4">
    <source>
        <dbReference type="ARBA" id="ARBA00004412"/>
    </source>
</evidence>
<comment type="function">
    <text evidence="16">Involved in trafficking and recycling of synaptic vesicles.</text>
</comment>
<dbReference type="Pfam" id="PF05915">
    <property type="entry name" value="TMEM_230_134"/>
    <property type="match status" value="1"/>
</dbReference>
<gene>
    <name evidence="21" type="primary">20216376</name>
    <name evidence="20" type="ORF">HELRODRAFT_84739</name>
</gene>
<dbReference type="GO" id="GO:0005770">
    <property type="term" value="C:late endosome"/>
    <property type="evidence" value="ECO:0007669"/>
    <property type="project" value="UniProtKB-SubCell"/>
</dbReference>
<reference evidence="20 22" key="2">
    <citation type="journal article" date="2013" name="Nature">
        <title>Insights into bilaterian evolution from three spiralian genomes.</title>
        <authorList>
            <person name="Simakov O."/>
            <person name="Marletaz F."/>
            <person name="Cho S.J."/>
            <person name="Edsinger-Gonzales E."/>
            <person name="Havlak P."/>
            <person name="Hellsten U."/>
            <person name="Kuo D.H."/>
            <person name="Larsson T."/>
            <person name="Lv J."/>
            <person name="Arendt D."/>
            <person name="Savage R."/>
            <person name="Osoegawa K."/>
            <person name="de Jong P."/>
            <person name="Grimwood J."/>
            <person name="Chapman J.A."/>
            <person name="Shapiro H."/>
            <person name="Aerts A."/>
            <person name="Otillar R.P."/>
            <person name="Terry A.Y."/>
            <person name="Boore J.L."/>
            <person name="Grigoriev I.V."/>
            <person name="Lindberg D.R."/>
            <person name="Seaver E.C."/>
            <person name="Weisblat D.A."/>
            <person name="Putnam N.H."/>
            <person name="Rokhsar D.S."/>
        </authorList>
    </citation>
    <scope>NUCLEOTIDE SEQUENCE</scope>
</reference>
<sequence>MKRRTNETTDSKGKYHRLKRTSDDGFNDLQFKGPPEKVPYKAITLACVLFIFGFLLILIGSLLLSGHINAEYSDRTWPLLILGSLMFIPGSYHVYIAYKAWKGAEGYSFDDIPEFDD</sequence>
<evidence type="ECO:0000256" key="19">
    <source>
        <dbReference type="SAM" id="Phobius"/>
    </source>
</evidence>
<dbReference type="KEGG" id="hro:HELRODRAFT_84739"/>
<evidence type="ECO:0000256" key="14">
    <source>
        <dbReference type="ARBA" id="ARBA00023136"/>
    </source>
</evidence>
<dbReference type="OrthoDB" id="5597044at2759"/>
<evidence type="ECO:0000256" key="1">
    <source>
        <dbReference type="ARBA" id="ARBA00004141"/>
    </source>
</evidence>
<reference evidence="21" key="3">
    <citation type="submission" date="2015-06" db="UniProtKB">
        <authorList>
            <consortium name="EnsemblMetazoa"/>
        </authorList>
    </citation>
    <scope>IDENTIFICATION</scope>
</reference>